<evidence type="ECO:0000313" key="4">
    <source>
        <dbReference type="Proteomes" id="UP000325211"/>
    </source>
</evidence>
<evidence type="ECO:0000313" key="3">
    <source>
        <dbReference type="EMBL" id="QES50352.1"/>
    </source>
</evidence>
<evidence type="ECO:0000256" key="1">
    <source>
        <dbReference type="SAM" id="MobiDB-lite"/>
    </source>
</evidence>
<feature type="region of interest" description="Disordered" evidence="1">
    <location>
        <begin position="26"/>
        <end position="53"/>
    </location>
</feature>
<organism evidence="3 4">
    <name type="scientific">Streptomyces venezuelae</name>
    <dbReference type="NCBI Taxonomy" id="54571"/>
    <lineage>
        <taxon>Bacteria</taxon>
        <taxon>Bacillati</taxon>
        <taxon>Actinomycetota</taxon>
        <taxon>Actinomycetes</taxon>
        <taxon>Kitasatosporales</taxon>
        <taxon>Streptomycetaceae</taxon>
        <taxon>Streptomyces</taxon>
    </lineage>
</organism>
<sequence length="241" mass="23815">MGTATATAAAVVAAVVALGAGCAKPAGPAGAASPTGPAAGRAASGTPAAPSAAAGGAAEGAVATRDFGKAAAQADIDAATAAAGLPASGSPGTNAPSLPPQGQPDSELDALLVRGWACTAMWSEVGFTGGPGQPEDPRGRFDATVKELVARGWATGKRTEEPVSDPSATGGGKQNGTAVYVLLTKRNWSLQARHTVIDSMWMTGFTATEDACVNSFTERELKLLDEAGDRRRRGSTPGGGD</sequence>
<evidence type="ECO:0008006" key="5">
    <source>
        <dbReference type="Google" id="ProtNLM"/>
    </source>
</evidence>
<gene>
    <name evidence="3" type="ORF">DEJ50_23555</name>
</gene>
<accession>A0A5P2D586</accession>
<dbReference type="AlphaFoldDB" id="A0A5P2D586"/>
<name>A0A5P2D586_STRVZ</name>
<proteinExistence type="predicted"/>
<evidence type="ECO:0000256" key="2">
    <source>
        <dbReference type="SAM" id="SignalP"/>
    </source>
</evidence>
<protein>
    <recommendedName>
        <fullName evidence="5">Lipoprotein</fullName>
    </recommendedName>
</protein>
<feature type="region of interest" description="Disordered" evidence="1">
    <location>
        <begin position="83"/>
        <end position="106"/>
    </location>
</feature>
<dbReference type="Proteomes" id="UP000325211">
    <property type="component" value="Chromosome"/>
</dbReference>
<reference evidence="3 4" key="1">
    <citation type="submission" date="2018-05" db="EMBL/GenBank/DDBJ databases">
        <title>Streptomyces venezuelae.</title>
        <authorList>
            <person name="Kim W."/>
            <person name="Lee N."/>
            <person name="Cho B.-K."/>
        </authorList>
    </citation>
    <scope>NUCLEOTIDE SEQUENCE [LARGE SCALE GENOMIC DNA]</scope>
    <source>
        <strain evidence="3 4">ATCC 21782</strain>
    </source>
</reference>
<feature type="signal peptide" evidence="2">
    <location>
        <begin position="1"/>
        <end position="31"/>
    </location>
</feature>
<feature type="chain" id="PRO_5024829867" description="Lipoprotein" evidence="2">
    <location>
        <begin position="32"/>
        <end position="241"/>
    </location>
</feature>
<dbReference type="EMBL" id="CP029190">
    <property type="protein sequence ID" value="QES50352.1"/>
    <property type="molecule type" value="Genomic_DNA"/>
</dbReference>
<keyword evidence="2" id="KW-0732">Signal</keyword>